<reference evidence="1" key="1">
    <citation type="journal article" date="2022" name="bioRxiv">
        <title>Sequencing and chromosome-scale assembly of the giantPleurodeles waltlgenome.</title>
        <authorList>
            <person name="Brown T."/>
            <person name="Elewa A."/>
            <person name="Iarovenko S."/>
            <person name="Subramanian E."/>
            <person name="Araus A.J."/>
            <person name="Petzold A."/>
            <person name="Susuki M."/>
            <person name="Suzuki K.-i.T."/>
            <person name="Hayashi T."/>
            <person name="Toyoda A."/>
            <person name="Oliveira C."/>
            <person name="Osipova E."/>
            <person name="Leigh N.D."/>
            <person name="Simon A."/>
            <person name="Yun M.H."/>
        </authorList>
    </citation>
    <scope>NUCLEOTIDE SEQUENCE</scope>
    <source>
        <strain evidence="1">20211129_DDA</strain>
        <tissue evidence="1">Liver</tissue>
    </source>
</reference>
<dbReference type="EMBL" id="JANPWB010000012">
    <property type="protein sequence ID" value="KAJ1118323.1"/>
    <property type="molecule type" value="Genomic_DNA"/>
</dbReference>
<evidence type="ECO:0000313" key="1">
    <source>
        <dbReference type="EMBL" id="KAJ1118323.1"/>
    </source>
</evidence>
<proteinExistence type="predicted"/>
<sequence length="129" mass="13779">MLPSHLTSPAPACREAKRCRANSKSALGGGRFGPTRRGLECAGDGARWLRCARSATSCVETEAACDEASSPPDIPCSHPHETRLCRVEGECAGWGLVRLGRAKTGLCRRRRRHCPGGVPSCGPARAKQR</sequence>
<organism evidence="1 2">
    <name type="scientific">Pleurodeles waltl</name>
    <name type="common">Iberian ribbed newt</name>
    <dbReference type="NCBI Taxonomy" id="8319"/>
    <lineage>
        <taxon>Eukaryota</taxon>
        <taxon>Metazoa</taxon>
        <taxon>Chordata</taxon>
        <taxon>Craniata</taxon>
        <taxon>Vertebrata</taxon>
        <taxon>Euteleostomi</taxon>
        <taxon>Amphibia</taxon>
        <taxon>Batrachia</taxon>
        <taxon>Caudata</taxon>
        <taxon>Salamandroidea</taxon>
        <taxon>Salamandridae</taxon>
        <taxon>Pleurodelinae</taxon>
        <taxon>Pleurodeles</taxon>
    </lineage>
</organism>
<accession>A0AAV7NVC4</accession>
<keyword evidence="2" id="KW-1185">Reference proteome</keyword>
<name>A0AAV7NVC4_PLEWA</name>
<evidence type="ECO:0000313" key="2">
    <source>
        <dbReference type="Proteomes" id="UP001066276"/>
    </source>
</evidence>
<comment type="caution">
    <text evidence="1">The sequence shown here is derived from an EMBL/GenBank/DDBJ whole genome shotgun (WGS) entry which is preliminary data.</text>
</comment>
<protein>
    <submittedName>
        <fullName evidence="1">Uncharacterized protein</fullName>
    </submittedName>
</protein>
<dbReference type="AlphaFoldDB" id="A0AAV7NVC4"/>
<gene>
    <name evidence="1" type="ORF">NDU88_006516</name>
</gene>
<dbReference type="Proteomes" id="UP001066276">
    <property type="component" value="Chromosome 8"/>
</dbReference>